<dbReference type="AlphaFoldDB" id="A0A7R9QU66"/>
<dbReference type="SMART" id="SM00220">
    <property type="entry name" value="S_TKc"/>
    <property type="match status" value="1"/>
</dbReference>
<feature type="binding site" evidence="19">
    <location>
        <position position="155"/>
    </location>
    <ligand>
        <name>ATP</name>
        <dbReference type="ChEBI" id="CHEBI:30616"/>
    </ligand>
</feature>
<evidence type="ECO:0000256" key="2">
    <source>
        <dbReference type="ARBA" id="ARBA00012513"/>
    </source>
</evidence>
<evidence type="ECO:0000256" key="10">
    <source>
        <dbReference type="ARBA" id="ARBA00022842"/>
    </source>
</evidence>
<evidence type="ECO:0000256" key="15">
    <source>
        <dbReference type="ARBA" id="ARBA00047899"/>
    </source>
</evidence>
<evidence type="ECO:0000256" key="7">
    <source>
        <dbReference type="ARBA" id="ARBA00022741"/>
    </source>
</evidence>
<evidence type="ECO:0000256" key="14">
    <source>
        <dbReference type="ARBA" id="ARBA00037982"/>
    </source>
</evidence>
<name>A0A7R9QU66_9ACAR</name>
<evidence type="ECO:0000256" key="13">
    <source>
        <dbReference type="ARBA" id="ARBA00023306"/>
    </source>
</evidence>
<dbReference type="EC" id="2.7.11.1" evidence="2"/>
<dbReference type="Pfam" id="PF00069">
    <property type="entry name" value="Pkinase"/>
    <property type="match status" value="1"/>
</dbReference>
<keyword evidence="9 19" id="KW-0067">ATP-binding</keyword>
<evidence type="ECO:0000256" key="9">
    <source>
        <dbReference type="ARBA" id="ARBA00022840"/>
    </source>
</evidence>
<feature type="domain" description="Protein kinase" evidence="23">
    <location>
        <begin position="125"/>
        <end position="373"/>
    </location>
</feature>
<dbReference type="InterPro" id="IPR000719">
    <property type="entry name" value="Prot_kinase_dom"/>
</dbReference>
<keyword evidence="22" id="KW-1133">Transmembrane helix</keyword>
<evidence type="ECO:0000256" key="18">
    <source>
        <dbReference type="ARBA" id="ARBA00084081"/>
    </source>
</evidence>
<keyword evidence="8" id="KW-0418">Kinase</keyword>
<comment type="subcellular location">
    <subcellularLocation>
        <location evidence="1">Golgi apparatus membrane</location>
        <topology evidence="1">Peripheral membrane protein</topology>
    </subcellularLocation>
</comment>
<evidence type="ECO:0000313" key="25">
    <source>
        <dbReference type="Proteomes" id="UP000728032"/>
    </source>
</evidence>
<dbReference type="SUPFAM" id="SSF56112">
    <property type="entry name" value="Protein kinase-like (PK-like)"/>
    <property type="match status" value="1"/>
</dbReference>
<dbReference type="PROSITE" id="PS00108">
    <property type="entry name" value="PROTEIN_KINASE_ST"/>
    <property type="match status" value="1"/>
</dbReference>
<keyword evidence="12 22" id="KW-0472">Membrane</keyword>
<evidence type="ECO:0000256" key="3">
    <source>
        <dbReference type="ARBA" id="ARBA00022527"/>
    </source>
</evidence>
<dbReference type="GO" id="GO:0051321">
    <property type="term" value="P:meiotic cell cycle"/>
    <property type="evidence" value="ECO:0007669"/>
    <property type="project" value="TreeGrafter"/>
</dbReference>
<feature type="transmembrane region" description="Helical" evidence="22">
    <location>
        <begin position="396"/>
        <end position="415"/>
    </location>
</feature>
<keyword evidence="4" id="KW-0597">Phosphoprotein</keyword>
<dbReference type="PANTHER" id="PTHR11042:SF183">
    <property type="entry name" value="MEMBRANE-ASSOCIATED TYROSINE- AND THREONINE-SPECIFIC CDC2-INHIBITORY KINASE"/>
    <property type="match status" value="1"/>
</dbReference>
<comment type="similarity">
    <text evidence="14">Belongs to the protein kinase superfamily. Ser/Thr protein kinase family. GCN2 subfamily.</text>
</comment>
<dbReference type="GO" id="GO:0110031">
    <property type="term" value="P:negative regulation of G2/MI transition of meiotic cell cycle"/>
    <property type="evidence" value="ECO:0007669"/>
    <property type="project" value="TreeGrafter"/>
</dbReference>
<dbReference type="EMBL" id="CAJPVJ010012826">
    <property type="protein sequence ID" value="CAG2174527.1"/>
    <property type="molecule type" value="Genomic_DNA"/>
</dbReference>
<keyword evidence="6" id="KW-0479">Metal-binding</keyword>
<reference evidence="24" key="1">
    <citation type="submission" date="2020-11" db="EMBL/GenBank/DDBJ databases">
        <authorList>
            <person name="Tran Van P."/>
        </authorList>
    </citation>
    <scope>NUCLEOTIDE SEQUENCE</scope>
</reference>
<keyword evidence="3 20" id="KW-0723">Serine/threonine-protein kinase</keyword>
<dbReference type="InterPro" id="IPR050339">
    <property type="entry name" value="CC_SR_Kinase"/>
</dbReference>
<keyword evidence="5" id="KW-0808">Transferase</keyword>
<dbReference type="PANTHER" id="PTHR11042">
    <property type="entry name" value="EUKARYOTIC TRANSLATION INITIATION FACTOR 2-ALPHA KINASE EIF2-ALPHA KINASE -RELATED"/>
    <property type="match status" value="1"/>
</dbReference>
<dbReference type="GO" id="GO:0005524">
    <property type="term" value="F:ATP binding"/>
    <property type="evidence" value="ECO:0007669"/>
    <property type="project" value="UniProtKB-UniRule"/>
</dbReference>
<dbReference type="FunFam" id="3.30.200.20:FF:000280">
    <property type="entry name" value="membrane-associated tyrosine- and threonine-specific cdc2-inhibitory kinase"/>
    <property type="match status" value="1"/>
</dbReference>
<keyword evidence="22" id="KW-0812">Transmembrane</keyword>
<dbReference type="PROSITE" id="PS00107">
    <property type="entry name" value="PROTEIN_KINASE_ATP"/>
    <property type="match status" value="1"/>
</dbReference>
<evidence type="ECO:0000313" key="24">
    <source>
        <dbReference type="EMBL" id="CAD7657341.1"/>
    </source>
</evidence>
<dbReference type="EMBL" id="OC927651">
    <property type="protein sequence ID" value="CAD7657341.1"/>
    <property type="molecule type" value="Genomic_DNA"/>
</dbReference>
<gene>
    <name evidence="24" type="ORF">ONB1V03_LOCUS13971</name>
</gene>
<keyword evidence="13" id="KW-0131">Cell cycle</keyword>
<keyword evidence="10" id="KW-0460">Magnesium</keyword>
<dbReference type="OrthoDB" id="5337378at2759"/>
<protein>
    <recommendedName>
        <fullName evidence="17">Membrane-associated tyrosine- and threonine-specific cdc2-inhibitory kinase</fullName>
        <ecNumber evidence="2">2.7.11.1</ecNumber>
    </recommendedName>
    <alternativeName>
        <fullName evidence="18">Myt1 kinase</fullName>
    </alternativeName>
</protein>
<dbReference type="PROSITE" id="PS50011">
    <property type="entry name" value="PROTEIN_KINASE_DOM"/>
    <property type="match status" value="1"/>
</dbReference>
<comment type="catalytic activity">
    <reaction evidence="15">
        <text>L-threonyl-[protein] + ATP = O-phospho-L-threonyl-[protein] + ADP + H(+)</text>
        <dbReference type="Rhea" id="RHEA:46608"/>
        <dbReference type="Rhea" id="RHEA-COMP:11060"/>
        <dbReference type="Rhea" id="RHEA-COMP:11605"/>
        <dbReference type="ChEBI" id="CHEBI:15378"/>
        <dbReference type="ChEBI" id="CHEBI:30013"/>
        <dbReference type="ChEBI" id="CHEBI:30616"/>
        <dbReference type="ChEBI" id="CHEBI:61977"/>
        <dbReference type="ChEBI" id="CHEBI:456216"/>
        <dbReference type="EC" id="2.7.11.1"/>
    </reaction>
</comment>
<comment type="catalytic activity">
    <reaction evidence="16">
        <text>L-seryl-[protein] + ATP = O-phospho-L-seryl-[protein] + ADP + H(+)</text>
        <dbReference type="Rhea" id="RHEA:17989"/>
        <dbReference type="Rhea" id="RHEA-COMP:9863"/>
        <dbReference type="Rhea" id="RHEA-COMP:11604"/>
        <dbReference type="ChEBI" id="CHEBI:15378"/>
        <dbReference type="ChEBI" id="CHEBI:29999"/>
        <dbReference type="ChEBI" id="CHEBI:30616"/>
        <dbReference type="ChEBI" id="CHEBI:83421"/>
        <dbReference type="ChEBI" id="CHEBI:456216"/>
        <dbReference type="EC" id="2.7.11.1"/>
    </reaction>
</comment>
<keyword evidence="25" id="KW-1185">Reference proteome</keyword>
<feature type="region of interest" description="Disordered" evidence="21">
    <location>
        <begin position="63"/>
        <end position="85"/>
    </location>
</feature>
<dbReference type="FunFam" id="1.10.510.10:FF:000315">
    <property type="entry name" value="membrane-associated tyrosine- and threonine-specific cdc2-inhibitory kinase"/>
    <property type="match status" value="1"/>
</dbReference>
<dbReference type="Gene3D" id="3.30.200.20">
    <property type="entry name" value="Phosphorylase Kinase, domain 1"/>
    <property type="match status" value="1"/>
</dbReference>
<dbReference type="InterPro" id="IPR011009">
    <property type="entry name" value="Kinase-like_dom_sf"/>
</dbReference>
<dbReference type="GO" id="GO:0005634">
    <property type="term" value="C:nucleus"/>
    <property type="evidence" value="ECO:0007669"/>
    <property type="project" value="TreeGrafter"/>
</dbReference>
<evidence type="ECO:0000256" key="6">
    <source>
        <dbReference type="ARBA" id="ARBA00022723"/>
    </source>
</evidence>
<evidence type="ECO:0000256" key="20">
    <source>
        <dbReference type="RuleBase" id="RU000304"/>
    </source>
</evidence>
<keyword evidence="11" id="KW-0333">Golgi apparatus</keyword>
<keyword evidence="7 19" id="KW-0547">Nucleotide-binding</keyword>
<proteinExistence type="inferred from homology"/>
<organism evidence="24">
    <name type="scientific">Oppiella nova</name>
    <dbReference type="NCBI Taxonomy" id="334625"/>
    <lineage>
        <taxon>Eukaryota</taxon>
        <taxon>Metazoa</taxon>
        <taxon>Ecdysozoa</taxon>
        <taxon>Arthropoda</taxon>
        <taxon>Chelicerata</taxon>
        <taxon>Arachnida</taxon>
        <taxon>Acari</taxon>
        <taxon>Acariformes</taxon>
        <taxon>Sarcoptiformes</taxon>
        <taxon>Oribatida</taxon>
        <taxon>Brachypylina</taxon>
        <taxon>Oppioidea</taxon>
        <taxon>Oppiidae</taxon>
        <taxon>Oppiella</taxon>
    </lineage>
</organism>
<evidence type="ECO:0000256" key="12">
    <source>
        <dbReference type="ARBA" id="ARBA00023136"/>
    </source>
</evidence>
<dbReference type="InterPro" id="IPR008271">
    <property type="entry name" value="Ser/Thr_kinase_AS"/>
</dbReference>
<dbReference type="InterPro" id="IPR017441">
    <property type="entry name" value="Protein_kinase_ATP_BS"/>
</dbReference>
<evidence type="ECO:0000256" key="22">
    <source>
        <dbReference type="SAM" id="Phobius"/>
    </source>
</evidence>
<evidence type="ECO:0000256" key="5">
    <source>
        <dbReference type="ARBA" id="ARBA00022679"/>
    </source>
</evidence>
<dbReference type="GO" id="GO:0004674">
    <property type="term" value="F:protein serine/threonine kinase activity"/>
    <property type="evidence" value="ECO:0007669"/>
    <property type="project" value="UniProtKB-KW"/>
</dbReference>
<evidence type="ECO:0000256" key="8">
    <source>
        <dbReference type="ARBA" id="ARBA00022777"/>
    </source>
</evidence>
<evidence type="ECO:0000256" key="16">
    <source>
        <dbReference type="ARBA" id="ARBA00048679"/>
    </source>
</evidence>
<evidence type="ECO:0000256" key="17">
    <source>
        <dbReference type="ARBA" id="ARBA00074601"/>
    </source>
</evidence>
<dbReference type="GO" id="GO:0000139">
    <property type="term" value="C:Golgi membrane"/>
    <property type="evidence" value="ECO:0007669"/>
    <property type="project" value="UniProtKB-SubCell"/>
</dbReference>
<evidence type="ECO:0000256" key="4">
    <source>
        <dbReference type="ARBA" id="ARBA00022553"/>
    </source>
</evidence>
<evidence type="ECO:0000259" key="23">
    <source>
        <dbReference type="PROSITE" id="PS50011"/>
    </source>
</evidence>
<accession>A0A7R9QU66</accession>
<evidence type="ECO:0000256" key="19">
    <source>
        <dbReference type="PROSITE-ProRule" id="PRU10141"/>
    </source>
</evidence>
<evidence type="ECO:0000256" key="11">
    <source>
        <dbReference type="ARBA" id="ARBA00023034"/>
    </source>
</evidence>
<dbReference type="GO" id="GO:0046872">
    <property type="term" value="F:metal ion binding"/>
    <property type="evidence" value="ECO:0007669"/>
    <property type="project" value="UniProtKB-KW"/>
</dbReference>
<dbReference type="Gene3D" id="1.10.510.10">
    <property type="entry name" value="Transferase(Phosphotransferase) domain 1"/>
    <property type="match status" value="1"/>
</dbReference>
<evidence type="ECO:0000256" key="21">
    <source>
        <dbReference type="SAM" id="MobiDB-lite"/>
    </source>
</evidence>
<evidence type="ECO:0000256" key="1">
    <source>
        <dbReference type="ARBA" id="ARBA00004395"/>
    </source>
</evidence>
<dbReference type="Proteomes" id="UP000728032">
    <property type="component" value="Unassembled WGS sequence"/>
</dbReference>
<sequence>MICMNDNVINARFTAHSDSDLHANTRPLHVMSSLNACPSPLRPVPQFFNDCNNAFTTKKARYNSTPTAKKVPPRPPSKTVPPISRFFRRPNHSAAQAISFKDNSDSSLSKHYDSTREESYFEQCFIVEKKIGSGSFGDVFKVKSREDGKYYAIKKSRERFKGKSDRERKLEEVCKHEQLPKHPNCVRLFRAWEEKQHLYIQTELCETSLSDFADVNHDIPEPIVCNYLVDLLKAVQHLHDHHLIHLDIKPDNIFLSRHGLCKLGDFGLVLDVNKNDTNEATEGDPKYLAKELMSGQFTKAADIFSLGITILEIACDLDLPSGGEGWHQLRDGHIPDNLLNGMSSELSEIIKAMMSPDYRLRPSVNQLLSHPFIRRIECSRRWKLKSKRSLKLAKALLNWFLQFFINTFLFICYPFKYLYQTIAKRPETETPLKSPNNSNYLYDNDFDNYSDDDLFDASSVSLLNNSDKSSQSEDKQSTASSVDNSFDIQKYFSLLLS</sequence>